<dbReference type="GO" id="GO:0000026">
    <property type="term" value="F:alpha-1,2-mannosyltransferase activity"/>
    <property type="evidence" value="ECO:0007669"/>
    <property type="project" value="TreeGrafter"/>
</dbReference>
<evidence type="ECO:0000256" key="6">
    <source>
        <dbReference type="ARBA" id="ARBA00022692"/>
    </source>
</evidence>
<feature type="transmembrane region" description="Helical" evidence="10">
    <location>
        <begin position="237"/>
        <end position="257"/>
    </location>
</feature>
<evidence type="ECO:0000256" key="10">
    <source>
        <dbReference type="RuleBase" id="RU363075"/>
    </source>
</evidence>
<dbReference type="UniPathway" id="UPA00378"/>
<gene>
    <name evidence="11" type="ORF">M011DRAFT_72851</name>
</gene>
<feature type="transmembrane region" description="Helical" evidence="10">
    <location>
        <begin position="277"/>
        <end position="298"/>
    </location>
</feature>
<reference evidence="11" key="1">
    <citation type="journal article" date="2020" name="Stud. Mycol.">
        <title>101 Dothideomycetes genomes: a test case for predicting lifestyles and emergence of pathogens.</title>
        <authorList>
            <person name="Haridas S."/>
            <person name="Albert R."/>
            <person name="Binder M."/>
            <person name="Bloem J."/>
            <person name="Labutti K."/>
            <person name="Salamov A."/>
            <person name="Andreopoulos B."/>
            <person name="Baker S."/>
            <person name="Barry K."/>
            <person name="Bills G."/>
            <person name="Bluhm B."/>
            <person name="Cannon C."/>
            <person name="Castanera R."/>
            <person name="Culley D."/>
            <person name="Daum C."/>
            <person name="Ezra D."/>
            <person name="Gonzalez J."/>
            <person name="Henrissat B."/>
            <person name="Kuo A."/>
            <person name="Liang C."/>
            <person name="Lipzen A."/>
            <person name="Lutzoni F."/>
            <person name="Magnuson J."/>
            <person name="Mondo S."/>
            <person name="Nolan M."/>
            <person name="Ohm R."/>
            <person name="Pangilinan J."/>
            <person name="Park H.-J."/>
            <person name="Ramirez L."/>
            <person name="Alfaro M."/>
            <person name="Sun H."/>
            <person name="Tritt A."/>
            <person name="Yoshinaga Y."/>
            <person name="Zwiers L.-H."/>
            <person name="Turgeon B."/>
            <person name="Goodwin S."/>
            <person name="Spatafora J."/>
            <person name="Crous P."/>
            <person name="Grigoriev I."/>
        </authorList>
    </citation>
    <scope>NUCLEOTIDE SEQUENCE</scope>
    <source>
        <strain evidence="11">CBS 119925</strain>
    </source>
</reference>
<feature type="transmembrane region" description="Helical" evidence="10">
    <location>
        <begin position="375"/>
        <end position="395"/>
    </location>
</feature>
<dbReference type="OrthoDB" id="497541at2759"/>
<comment type="subcellular location">
    <subcellularLocation>
        <location evidence="1 10">Endoplasmic reticulum membrane</location>
        <topology evidence="1 10">Multi-pass membrane protein</topology>
    </subcellularLocation>
</comment>
<evidence type="ECO:0000256" key="7">
    <source>
        <dbReference type="ARBA" id="ARBA00022824"/>
    </source>
</evidence>
<dbReference type="PANTHER" id="PTHR22760">
    <property type="entry name" value="GLYCOSYLTRANSFERASE"/>
    <property type="match status" value="1"/>
</dbReference>
<feature type="transmembrane region" description="Helical" evidence="10">
    <location>
        <begin position="120"/>
        <end position="139"/>
    </location>
</feature>
<dbReference type="Proteomes" id="UP000799440">
    <property type="component" value="Unassembled WGS sequence"/>
</dbReference>
<protein>
    <recommendedName>
        <fullName evidence="10">Mannosyltransferase</fullName>
        <ecNumber evidence="10">2.4.1.-</ecNumber>
    </recommendedName>
</protein>
<dbReference type="PANTHER" id="PTHR22760:SF2">
    <property type="entry name" value="ALPHA-1,2-MANNOSYLTRANSFERASE ALG9"/>
    <property type="match status" value="1"/>
</dbReference>
<evidence type="ECO:0000256" key="1">
    <source>
        <dbReference type="ARBA" id="ARBA00004477"/>
    </source>
</evidence>
<evidence type="ECO:0000313" key="12">
    <source>
        <dbReference type="Proteomes" id="UP000799440"/>
    </source>
</evidence>
<evidence type="ECO:0000256" key="3">
    <source>
        <dbReference type="ARBA" id="ARBA00007063"/>
    </source>
</evidence>
<evidence type="ECO:0000256" key="9">
    <source>
        <dbReference type="ARBA" id="ARBA00023136"/>
    </source>
</evidence>
<name>A0A6A6V8K5_9PLEO</name>
<dbReference type="InterPro" id="IPR005599">
    <property type="entry name" value="GPI_mannosylTrfase"/>
</dbReference>
<feature type="transmembrane region" description="Helical" evidence="10">
    <location>
        <begin position="210"/>
        <end position="230"/>
    </location>
</feature>
<dbReference type="GO" id="GO:0005789">
    <property type="term" value="C:endoplasmic reticulum membrane"/>
    <property type="evidence" value="ECO:0007669"/>
    <property type="project" value="UniProtKB-SubCell"/>
</dbReference>
<sequence>MQNARSGDSTSRSTLAFCAFALANIVAALYSPIQDCDEVFNYWEPTHYLSHGYGFQTWEYSPEYAIRSWAYTGLHAAIIQLGRMLPFASKATEFYFLRIVLSLFCAVCETRFFNAITRALHPRVAVCFLMIMISSPGMYHAAPSYLPSSFAMYTAMLGFSAFMESRPGVGTARGIFWFACGCLLGWPFAGALVLPFVLENIVSVLISRKVIPVASSSIRGAVLSLMLLASQVAIDSYLYRTLVCVPWNIVMYNVFSGDRKGPNIYGVEPWHFYLRNLSLNFTAWLPLALVALPSLVLQRLFGSKPVLGQAFSRCLVYLTPFYLWLAIFTLQPHKEERFMYPAYPALALNAAVALHIVLGALGSSNPKSLISKIPTQLRLAIVLVFVMATLNLGALRTMGVMTAYSAPLAVYAPLEQHALTVGGTICLGKEWYRFPSSYFIPNEARAKFVKSEFTGLLPGEFAEADGLGQFAATWQIPSGMNDENREDPSKYTNIEDCTYLVDSRSKNTKPSRLEPDYIADDNEWETLSCKPFLDPDTSLLGRLIWIPDLPFVPDRYRRKWGEYCLLRRRRDTADEKW</sequence>
<evidence type="ECO:0000256" key="2">
    <source>
        <dbReference type="ARBA" id="ARBA00004922"/>
    </source>
</evidence>
<feature type="transmembrane region" description="Helical" evidence="10">
    <location>
        <begin position="310"/>
        <end position="330"/>
    </location>
</feature>
<dbReference type="AlphaFoldDB" id="A0A6A6V8K5"/>
<comment type="similarity">
    <text evidence="3 10">Belongs to the glycosyltransferase 22 family.</text>
</comment>
<evidence type="ECO:0000256" key="8">
    <source>
        <dbReference type="ARBA" id="ARBA00022989"/>
    </source>
</evidence>
<feature type="transmembrane region" description="Helical" evidence="10">
    <location>
        <begin position="342"/>
        <end position="363"/>
    </location>
</feature>
<keyword evidence="5 11" id="KW-0808">Transferase</keyword>
<comment type="pathway">
    <text evidence="2">Protein modification; protein glycosylation.</text>
</comment>
<proteinExistence type="inferred from homology"/>
<feature type="transmembrane region" description="Helical" evidence="10">
    <location>
        <begin position="94"/>
        <end position="113"/>
    </location>
</feature>
<keyword evidence="6 10" id="KW-0812">Transmembrane</keyword>
<keyword evidence="9 10" id="KW-0472">Membrane</keyword>
<feature type="transmembrane region" description="Helical" evidence="10">
    <location>
        <begin position="175"/>
        <end position="198"/>
    </location>
</feature>
<organism evidence="11 12">
    <name type="scientific">Sporormia fimetaria CBS 119925</name>
    <dbReference type="NCBI Taxonomy" id="1340428"/>
    <lineage>
        <taxon>Eukaryota</taxon>
        <taxon>Fungi</taxon>
        <taxon>Dikarya</taxon>
        <taxon>Ascomycota</taxon>
        <taxon>Pezizomycotina</taxon>
        <taxon>Dothideomycetes</taxon>
        <taxon>Pleosporomycetidae</taxon>
        <taxon>Pleosporales</taxon>
        <taxon>Sporormiaceae</taxon>
        <taxon>Sporormia</taxon>
    </lineage>
</organism>
<evidence type="ECO:0000256" key="5">
    <source>
        <dbReference type="ARBA" id="ARBA00022679"/>
    </source>
</evidence>
<dbReference type="Pfam" id="PF03901">
    <property type="entry name" value="Glyco_transf_22"/>
    <property type="match status" value="1"/>
</dbReference>
<dbReference type="EMBL" id="MU006575">
    <property type="protein sequence ID" value="KAF2746972.1"/>
    <property type="molecule type" value="Genomic_DNA"/>
</dbReference>
<keyword evidence="7 10" id="KW-0256">Endoplasmic reticulum</keyword>
<keyword evidence="8 10" id="KW-1133">Transmembrane helix</keyword>
<evidence type="ECO:0000256" key="4">
    <source>
        <dbReference type="ARBA" id="ARBA00022676"/>
    </source>
</evidence>
<dbReference type="GO" id="GO:0006487">
    <property type="term" value="P:protein N-linked glycosylation"/>
    <property type="evidence" value="ECO:0007669"/>
    <property type="project" value="TreeGrafter"/>
</dbReference>
<evidence type="ECO:0000313" key="11">
    <source>
        <dbReference type="EMBL" id="KAF2746972.1"/>
    </source>
</evidence>
<keyword evidence="12" id="KW-1185">Reference proteome</keyword>
<feature type="transmembrane region" description="Helical" evidence="10">
    <location>
        <begin position="12"/>
        <end position="33"/>
    </location>
</feature>
<keyword evidence="4 10" id="KW-0328">Glycosyltransferase</keyword>
<accession>A0A6A6V8K5</accession>
<dbReference type="EC" id="2.4.1.-" evidence="10"/>